<dbReference type="PROSITE" id="PS50835">
    <property type="entry name" value="IG_LIKE"/>
    <property type="match status" value="1"/>
</dbReference>
<evidence type="ECO:0000256" key="3">
    <source>
        <dbReference type="ARBA" id="ARBA00022729"/>
    </source>
</evidence>
<dbReference type="SMART" id="SM00408">
    <property type="entry name" value="IGc2"/>
    <property type="match status" value="1"/>
</dbReference>
<feature type="domain" description="Ig-like" evidence="6">
    <location>
        <begin position="376"/>
        <end position="456"/>
    </location>
</feature>
<dbReference type="InterPro" id="IPR007110">
    <property type="entry name" value="Ig-like_dom"/>
</dbReference>
<dbReference type="PANTHER" id="PTHR19328">
    <property type="entry name" value="HEDGEHOG-INTERACTING PROTEIN"/>
    <property type="match status" value="1"/>
</dbReference>
<protein>
    <submittedName>
        <fullName evidence="7">T9SS C-terminal target domain-containing protein</fullName>
    </submittedName>
</protein>
<dbReference type="InterPro" id="IPR003599">
    <property type="entry name" value="Ig_sub"/>
</dbReference>
<feature type="signal peptide" evidence="4">
    <location>
        <begin position="1"/>
        <end position="29"/>
    </location>
</feature>
<dbReference type="InterPro" id="IPR055372">
    <property type="entry name" value="CBM96"/>
</dbReference>
<evidence type="ECO:0000256" key="4">
    <source>
        <dbReference type="SAM" id="SignalP"/>
    </source>
</evidence>
<evidence type="ECO:0000259" key="5">
    <source>
        <dbReference type="PROSITE" id="PS50022"/>
    </source>
</evidence>
<reference evidence="7 8" key="1">
    <citation type="submission" date="2018-09" db="EMBL/GenBank/DDBJ databases">
        <title>Genome sequencing of strain 6GH32-13.</title>
        <authorList>
            <person name="Weon H.-Y."/>
            <person name="Heo J."/>
            <person name="Kwon S.-W."/>
        </authorList>
    </citation>
    <scope>NUCLEOTIDE SEQUENCE [LARGE SCALE GENOMIC DNA]</scope>
    <source>
        <strain evidence="7 8">5GH32-13</strain>
    </source>
</reference>
<dbReference type="InterPro" id="IPR013783">
    <property type="entry name" value="Ig-like_fold"/>
</dbReference>
<dbReference type="SUPFAM" id="SSF48726">
    <property type="entry name" value="Immunoglobulin"/>
    <property type="match status" value="1"/>
</dbReference>
<dbReference type="RefSeq" id="WP_119049258.1">
    <property type="nucleotide sequence ID" value="NZ_CP032157.1"/>
</dbReference>
<comment type="subcellular location">
    <subcellularLocation>
        <location evidence="1">Secreted</location>
    </subcellularLocation>
</comment>
<dbReference type="NCBIfam" id="TIGR04183">
    <property type="entry name" value="Por_Secre_tail"/>
    <property type="match status" value="1"/>
</dbReference>
<dbReference type="InterPro" id="IPR008979">
    <property type="entry name" value="Galactose-bd-like_sf"/>
</dbReference>
<dbReference type="PANTHER" id="PTHR19328:SF75">
    <property type="entry name" value="ALDOSE SUGAR DEHYDROGENASE YLII"/>
    <property type="match status" value="1"/>
</dbReference>
<dbReference type="Pfam" id="PF13927">
    <property type="entry name" value="Ig_3"/>
    <property type="match status" value="1"/>
</dbReference>
<dbReference type="Gene3D" id="2.60.120.260">
    <property type="entry name" value="Galactose-binding domain-like"/>
    <property type="match status" value="1"/>
</dbReference>
<evidence type="ECO:0000256" key="2">
    <source>
        <dbReference type="ARBA" id="ARBA00022525"/>
    </source>
</evidence>
<sequence>MKKNNCLTKAWQLLLYSCLFLFLLQPARGQTLPTNFQRVLVTGSITGPTAMAFTPDGRVLVCQQNGQLRVVKNGSLLTTPAITLSVNTSGERGLIGVAVDPNFASNQYIYLYYTHTSGPHNRLSRFTMTGDVAGSELALLDFPTLSGIYHNGGGLVFGNDGKLYVSIGENQVGSNAQNLDTYLGKLLRINSDGTAPAGNPFTGNAVRSRIWAYGLRNPFTLASDPVSGKIFVNDVGNATWEEINDATTGGKNFGWPDKEGMCTSGCTGYTNPIYVYATNRTDPPPNGQGCAINGGTFFNGGISNWPATYGGKYFFLDYCGSWIDYINPTSPSRVSFATGLSGGNVYMKQGTDGNLYYLRRDNSSLYRIVYTGNQAPTITTQPQNTSVVIGGTATFTVAATGSPAPTYQWRKGTTNISGATGTTYSITNVQPSHAGQYNVVVTNSSGTVTSSNATLTVTQPNTLPVATINSPTNGVLFRSGDVISFSGAGTDAEDGTLTGSTFEWWVDFHHATHIHPGPQLTDGVSSGSFVADLSDHNETNVWYRIYLAVQDSQGGRDTSYVEVFPVTSQLTLQTQPAGLLVRLDAVPFTAPYTTEAVSGASRPIVAISPQTLNGVTYIFDHWSQGGAAAQNIVITDNDITYTAHYRVAPTPINFTAQQDAYVRDGTNAGITHGTTDSTLLITKLSPSGQLNNARESYLLFDLTPVNGNVSAVTLKVYGKVDLTTVPSVLVGAYSVANTTWTENTLTWNNKPATSATELSSATVTNSAYAYINWDVTNYVRSELLAGRKKISLALKSMIAHDPRIFWNSSEFGSNPPQLSVIVDGAASNVPPTVSVTSPANNTSFTAPASITINATAADSDGTVTGVEFFNGTTSLGVDNVAPYSIVWNNVPVGAYTITAKATDDSSAVTTSAPVNISVNAAPSCTPVTASADDGNVPANVLDNDLNTRWSANGDGQWIQLCLNDTFTITGVQIAFYSGNTRTSTFDVLVGNDGVNWTNAATGRVSSGTSLNLETFTFAAQTGKYVRIVGHGNSVNLWNSYSEVKVQTSQGSQQFTLAPLHDAYVRNGTSADITHGSTDAAILISKLNSNPAAGNDRQTYLRFDASGATGTITSAILRVYGKLDDNRNTNVPVNAHAVSNTTWTESAITWNNKPATGASQGSATVTDSIGRYYTWDVTSYVQAERAAGRNNISLALLATVATNPRITWNSKETGSNPPQLVITAGTQLTAGPSSRMTQLLGEDNTAMGMTLNSYPNPFGDNNTITFSLEKSGYTTLSVFDLQGRQVAMLVQGRLQAGGHRTRFVAGKLAAGVYVLKLVQDGKVVTKKLLKE</sequence>
<feature type="domain" description="F5/8 type C" evidence="5">
    <location>
        <begin position="901"/>
        <end position="1050"/>
    </location>
</feature>
<dbReference type="InterPro" id="IPR011041">
    <property type="entry name" value="Quinoprot_gluc/sorb_DH_b-prop"/>
</dbReference>
<dbReference type="OrthoDB" id="9770043at2"/>
<dbReference type="Pfam" id="PF17957">
    <property type="entry name" value="Big_7"/>
    <property type="match status" value="1"/>
</dbReference>
<dbReference type="Gene3D" id="2.60.40.10">
    <property type="entry name" value="Immunoglobulins"/>
    <property type="match status" value="2"/>
</dbReference>
<dbReference type="KEGG" id="pseg:D3H65_05265"/>
<keyword evidence="2" id="KW-0964">Secreted</keyword>
<dbReference type="Gene3D" id="2.120.10.30">
    <property type="entry name" value="TolB, C-terminal domain"/>
    <property type="match status" value="1"/>
</dbReference>
<evidence type="ECO:0000259" key="6">
    <source>
        <dbReference type="PROSITE" id="PS50835"/>
    </source>
</evidence>
<dbReference type="GO" id="GO:0005576">
    <property type="term" value="C:extracellular region"/>
    <property type="evidence" value="ECO:0007669"/>
    <property type="project" value="UniProtKB-SubCell"/>
</dbReference>
<dbReference type="SUPFAM" id="SSF50952">
    <property type="entry name" value="Soluble quinoprotein glucose dehydrogenase"/>
    <property type="match status" value="1"/>
</dbReference>
<dbReference type="SMART" id="SM00409">
    <property type="entry name" value="IG"/>
    <property type="match status" value="1"/>
</dbReference>
<evidence type="ECO:0000313" key="7">
    <source>
        <dbReference type="EMBL" id="AXY73420.1"/>
    </source>
</evidence>
<evidence type="ECO:0000256" key="1">
    <source>
        <dbReference type="ARBA" id="ARBA00004613"/>
    </source>
</evidence>
<dbReference type="EMBL" id="CP032157">
    <property type="protein sequence ID" value="AXY73420.1"/>
    <property type="molecule type" value="Genomic_DNA"/>
</dbReference>
<gene>
    <name evidence="7" type="ORF">D3H65_05265</name>
</gene>
<feature type="chain" id="PRO_5017773601" evidence="4">
    <location>
        <begin position="30"/>
        <end position="1330"/>
    </location>
</feature>
<dbReference type="InterPro" id="IPR011042">
    <property type="entry name" value="6-blade_b-propeller_TolB-like"/>
</dbReference>
<dbReference type="Pfam" id="PF07995">
    <property type="entry name" value="GSDH"/>
    <property type="match status" value="1"/>
</dbReference>
<dbReference type="Pfam" id="PF24517">
    <property type="entry name" value="CBM96"/>
    <property type="match status" value="2"/>
</dbReference>
<accession>A0A3B7MJX0</accession>
<dbReference type="Pfam" id="PF18962">
    <property type="entry name" value="Por_Secre_tail"/>
    <property type="match status" value="1"/>
</dbReference>
<dbReference type="SUPFAM" id="SSF49785">
    <property type="entry name" value="Galactose-binding domain-like"/>
    <property type="match status" value="1"/>
</dbReference>
<dbReference type="PROSITE" id="PS50022">
    <property type="entry name" value="FA58C_3"/>
    <property type="match status" value="1"/>
</dbReference>
<keyword evidence="8" id="KW-1185">Reference proteome</keyword>
<proteinExistence type="predicted"/>
<dbReference type="InterPro" id="IPR000421">
    <property type="entry name" value="FA58C"/>
</dbReference>
<dbReference type="Proteomes" id="UP000263900">
    <property type="component" value="Chromosome"/>
</dbReference>
<dbReference type="InterPro" id="IPR026444">
    <property type="entry name" value="Secre_tail"/>
</dbReference>
<dbReference type="InterPro" id="IPR012938">
    <property type="entry name" value="Glc/Sorbosone_DH"/>
</dbReference>
<keyword evidence="3 4" id="KW-0732">Signal</keyword>
<dbReference type="InterPro" id="IPR003598">
    <property type="entry name" value="Ig_sub2"/>
</dbReference>
<dbReference type="Pfam" id="PF00754">
    <property type="entry name" value="F5_F8_type_C"/>
    <property type="match status" value="1"/>
</dbReference>
<evidence type="ECO:0000313" key="8">
    <source>
        <dbReference type="Proteomes" id="UP000263900"/>
    </source>
</evidence>
<organism evidence="7 8">
    <name type="scientific">Paraflavitalea soli</name>
    <dbReference type="NCBI Taxonomy" id="2315862"/>
    <lineage>
        <taxon>Bacteria</taxon>
        <taxon>Pseudomonadati</taxon>
        <taxon>Bacteroidota</taxon>
        <taxon>Chitinophagia</taxon>
        <taxon>Chitinophagales</taxon>
        <taxon>Chitinophagaceae</taxon>
        <taxon>Paraflavitalea</taxon>
    </lineage>
</organism>
<name>A0A3B7MJX0_9BACT</name>
<dbReference type="NCBIfam" id="NF033679">
    <property type="entry name" value="DNRLRE_dom"/>
    <property type="match status" value="2"/>
</dbReference>
<dbReference type="InterPro" id="IPR036179">
    <property type="entry name" value="Ig-like_dom_sf"/>
</dbReference>